<dbReference type="RefSeq" id="WP_064064939.1">
    <property type="nucleotide sequence ID" value="NZ_LPZN01000050.1"/>
</dbReference>
<dbReference type="SUPFAM" id="SSF54909">
    <property type="entry name" value="Dimeric alpha+beta barrel"/>
    <property type="match status" value="1"/>
</dbReference>
<protein>
    <submittedName>
        <fullName evidence="3">DGPF domain-containing protein</fullName>
    </submittedName>
</protein>
<evidence type="ECO:0000256" key="1">
    <source>
        <dbReference type="ARBA" id="ARBA00007689"/>
    </source>
</evidence>
<evidence type="ECO:0000259" key="2">
    <source>
        <dbReference type="Pfam" id="PF03795"/>
    </source>
</evidence>
<dbReference type="Pfam" id="PF03795">
    <property type="entry name" value="YCII"/>
    <property type="match status" value="1"/>
</dbReference>
<proteinExistence type="inferred from homology"/>
<dbReference type="Gene3D" id="3.30.70.1060">
    <property type="entry name" value="Dimeric alpha+beta barrel"/>
    <property type="match status" value="1"/>
</dbReference>
<dbReference type="InterPro" id="IPR011008">
    <property type="entry name" value="Dimeric_a/b-barrel"/>
</dbReference>
<dbReference type="PANTHER" id="PTHR35174:SF3">
    <property type="entry name" value="BLL7171 PROTEIN"/>
    <property type="match status" value="1"/>
</dbReference>
<gene>
    <name evidence="3" type="ORF">NCTC13296_00647</name>
</gene>
<reference evidence="3 4" key="1">
    <citation type="submission" date="2018-06" db="EMBL/GenBank/DDBJ databases">
        <authorList>
            <consortium name="Pathogen Informatics"/>
            <person name="Doyle S."/>
        </authorList>
    </citation>
    <scope>NUCLEOTIDE SEQUENCE [LARGE SCALE GENOMIC DNA]</scope>
    <source>
        <strain evidence="3 4">NCTC13296</strain>
    </source>
</reference>
<dbReference type="EMBL" id="UGVI01000001">
    <property type="protein sequence ID" value="SUE13819.1"/>
    <property type="molecule type" value="Genomic_DNA"/>
</dbReference>
<keyword evidence="4" id="KW-1185">Reference proteome</keyword>
<dbReference type="InterPro" id="IPR005545">
    <property type="entry name" value="YCII"/>
</dbReference>
<name>A0A379LUX9_9NOCA</name>
<dbReference type="OrthoDB" id="668782at2"/>
<dbReference type="PANTHER" id="PTHR35174">
    <property type="entry name" value="BLL7171 PROTEIN-RELATED"/>
    <property type="match status" value="1"/>
</dbReference>
<organism evidence="3 4">
    <name type="scientific">Rhodococcus gordoniae</name>
    <dbReference type="NCBI Taxonomy" id="223392"/>
    <lineage>
        <taxon>Bacteria</taxon>
        <taxon>Bacillati</taxon>
        <taxon>Actinomycetota</taxon>
        <taxon>Actinomycetes</taxon>
        <taxon>Mycobacteriales</taxon>
        <taxon>Nocardiaceae</taxon>
        <taxon>Rhodococcus</taxon>
    </lineage>
</organism>
<evidence type="ECO:0000313" key="3">
    <source>
        <dbReference type="EMBL" id="SUE13819.1"/>
    </source>
</evidence>
<sequence length="118" mass="12957">MAQYLLSIYQPDGEPPSPEFLEPIMKKVEAWQNEIREAGVWVFSGGLHPPDTATVVRTDEGRVVTTDGPYIEGKEHLGGFDILDVFDLDEALRWARGLAEATTLPVEVRPLAFGSCAG</sequence>
<accession>A0A379LUX9</accession>
<dbReference type="Proteomes" id="UP000254569">
    <property type="component" value="Unassembled WGS sequence"/>
</dbReference>
<feature type="domain" description="YCII-related" evidence="2">
    <location>
        <begin position="7"/>
        <end position="103"/>
    </location>
</feature>
<dbReference type="AlphaFoldDB" id="A0A379LUX9"/>
<comment type="similarity">
    <text evidence="1">Belongs to the YciI family.</text>
</comment>
<evidence type="ECO:0000313" key="4">
    <source>
        <dbReference type="Proteomes" id="UP000254569"/>
    </source>
</evidence>